<protein>
    <recommendedName>
        <fullName evidence="2">3beta-hydroxysteroid 3-dehydrogenase</fullName>
        <ecNumber evidence="2">1.1.1.270</ecNumber>
    </recommendedName>
</protein>
<dbReference type="GO" id="GO:0000253">
    <property type="term" value="F:3-beta-hydroxysteroid 3-dehydrogenase (NADP+) activity"/>
    <property type="evidence" value="ECO:0007669"/>
    <property type="project" value="UniProtKB-EC"/>
</dbReference>
<dbReference type="GO" id="GO:0005741">
    <property type="term" value="C:mitochondrial outer membrane"/>
    <property type="evidence" value="ECO:0007669"/>
    <property type="project" value="TreeGrafter"/>
</dbReference>
<reference evidence="3" key="1">
    <citation type="submission" date="2023-10" db="EMBL/GenBank/DDBJ databases">
        <authorList>
            <person name="Hackl T."/>
        </authorList>
    </citation>
    <scope>NUCLEOTIDE SEQUENCE</scope>
</reference>
<comment type="caution">
    <text evidence="3">The sequence shown here is derived from an EMBL/GenBank/DDBJ whole genome shotgun (WGS) entry which is preliminary data.</text>
</comment>
<gene>
    <name evidence="3" type="ORF">KHLLAP_LOCUS10806</name>
</gene>
<dbReference type="PANTHER" id="PTHR43647:SF4">
    <property type="entry name" value="KETOREDUCTASE (KR) DOMAIN-CONTAINING PROTEIN"/>
    <property type="match status" value="1"/>
</dbReference>
<dbReference type="InterPro" id="IPR036291">
    <property type="entry name" value="NAD(P)-bd_dom_sf"/>
</dbReference>
<comment type="pathway">
    <text evidence="1">Steroid biosynthesis; zymosterol biosynthesis; zymosterol from lanosterol: step 5/6.</text>
</comment>
<dbReference type="Pfam" id="PF00106">
    <property type="entry name" value="adh_short"/>
    <property type="match status" value="1"/>
</dbReference>
<dbReference type="EMBL" id="CAUWAG010000014">
    <property type="protein sequence ID" value="CAJ2510338.1"/>
    <property type="molecule type" value="Genomic_DNA"/>
</dbReference>
<dbReference type="Proteomes" id="UP001295740">
    <property type="component" value="Unassembled WGS sequence"/>
</dbReference>
<dbReference type="Gene3D" id="3.40.50.720">
    <property type="entry name" value="NAD(P)-binding Rossmann-like Domain"/>
    <property type="match status" value="1"/>
</dbReference>
<dbReference type="SUPFAM" id="SSF51735">
    <property type="entry name" value="NAD(P)-binding Rossmann-fold domains"/>
    <property type="match status" value="1"/>
</dbReference>
<evidence type="ECO:0000313" key="4">
    <source>
        <dbReference type="Proteomes" id="UP001295740"/>
    </source>
</evidence>
<organism evidence="3 4">
    <name type="scientific">Anthostomella pinea</name>
    <dbReference type="NCBI Taxonomy" id="933095"/>
    <lineage>
        <taxon>Eukaryota</taxon>
        <taxon>Fungi</taxon>
        <taxon>Dikarya</taxon>
        <taxon>Ascomycota</taxon>
        <taxon>Pezizomycotina</taxon>
        <taxon>Sordariomycetes</taxon>
        <taxon>Xylariomycetidae</taxon>
        <taxon>Xylariales</taxon>
        <taxon>Xylariaceae</taxon>
        <taxon>Anthostomella</taxon>
    </lineage>
</organism>
<evidence type="ECO:0000256" key="1">
    <source>
        <dbReference type="ARBA" id="ARBA00023589"/>
    </source>
</evidence>
<dbReference type="EC" id="1.1.1.270" evidence="2"/>
<dbReference type="InterPro" id="IPR002347">
    <property type="entry name" value="SDR_fam"/>
</dbReference>
<dbReference type="GO" id="GO:0005811">
    <property type="term" value="C:lipid droplet"/>
    <property type="evidence" value="ECO:0007669"/>
    <property type="project" value="TreeGrafter"/>
</dbReference>
<evidence type="ECO:0000313" key="3">
    <source>
        <dbReference type="EMBL" id="CAJ2510338.1"/>
    </source>
</evidence>
<dbReference type="InterPro" id="IPR051593">
    <property type="entry name" value="Ergosterol_Biosynth_ERG27"/>
</dbReference>
<dbReference type="PANTHER" id="PTHR43647">
    <property type="entry name" value="DEHYDROGENASE"/>
    <property type="match status" value="1"/>
</dbReference>
<dbReference type="GO" id="GO:0005789">
    <property type="term" value="C:endoplasmic reticulum membrane"/>
    <property type="evidence" value="ECO:0007669"/>
    <property type="project" value="TreeGrafter"/>
</dbReference>
<accession>A0AAI8YMI4</accession>
<dbReference type="AlphaFoldDB" id="A0AAI8YMI4"/>
<evidence type="ECO:0000256" key="2">
    <source>
        <dbReference type="ARBA" id="ARBA00023621"/>
    </source>
</evidence>
<keyword evidence="4" id="KW-1185">Reference proteome</keyword>
<proteinExistence type="predicted"/>
<name>A0AAI8YMI4_9PEZI</name>
<sequence length="331" mass="36248">MAGTIIITGANGSLAGNTVQHLLTNTPDNTLVLTVRNTSDEDPNTKKLRATIAKFPNAKVSIRQLDLANLTAVHEFADTVAAEAADKKLPSLAAIVCNAYYWNMVRDPELSDEGYEKSIHINHISHAALVLRLLGSFGPEGGRVVLFTSDAHEDGKNGLQKYPPALPDGLDALLKAVPESDKQGRGFLNYANSKLAILMWTYALNRYLEKDEALSKITAIAIDPGSLVDSRALRTNTPPLVQWVQKLVLQPFRPVLRFVDPYIRTAADAGVDVAELALNQALPGERGYLKLLKRESSSKDSLDEVKQEKLWAKTLEWAKITKENTLLESGV</sequence>